<evidence type="ECO:0000256" key="1">
    <source>
        <dbReference type="ARBA" id="ARBA00022741"/>
    </source>
</evidence>
<dbReference type="Proteomes" id="UP000076874">
    <property type="component" value="Unassembled WGS sequence"/>
</dbReference>
<sequence>MAESERDAIVIALDFGTTYSGIAYAYTTAPNDIRIITDWPGFDRKLPKTPSVVKYDKGSQTCKWGYEIDNLVEDKIINLKLLLDPDQSNLWPYDIQVDLQAETKKLPKDVLEVAADYFRAIYNHALEEIKSEGLDQSFLDGFEKRFVLTVPAIWSEKAKHLTQKAAERAGITPVDMITEPEAAALFTLDSMKNRGLKKGDVMTVCDAGGGTVDLISYEVKGVEPFALRTLTVASGGIAGSLLLNKGFEQLVQGAVAGNEAFVALRKSDAYRDAMKDFDFVIKPSFRGPNDVCKYAKFTMAKLEDNPAKGLERDALALPGPTLQKIFDPVITTIDNLVTDQVRRAKAEYQAQASDASSSDENTRTAIFLVGGFGGSHYLKSVIEKSHPGVMVIQPKDGWAAIAKGAILSKLNGRATVLTTRSPKHYGTKVTANWDPVVDKGHPIFYDEWAEEYRCTRMEWYMRKGQELKRDERIRLSFNKTFSDREFQKRELMVWDSLYESSEDDAPRHPPGDEGASCRRNCRLSTDLSLVPTSFFSRRERSSDKAVFWKLAFALEIEINPSGLMKFSLKVGGEEYSAVETKF</sequence>
<keyword evidence="4" id="KW-1185">Reference proteome</keyword>
<organism evidence="3 4">
    <name type="scientific">Niveomyces insectorum RCEF 264</name>
    <dbReference type="NCBI Taxonomy" id="1081102"/>
    <lineage>
        <taxon>Eukaryota</taxon>
        <taxon>Fungi</taxon>
        <taxon>Dikarya</taxon>
        <taxon>Ascomycota</taxon>
        <taxon>Pezizomycotina</taxon>
        <taxon>Sordariomycetes</taxon>
        <taxon>Hypocreomycetidae</taxon>
        <taxon>Hypocreales</taxon>
        <taxon>Cordycipitaceae</taxon>
        <taxon>Niveomyces</taxon>
    </lineage>
</organism>
<dbReference type="GO" id="GO:0005524">
    <property type="term" value="F:ATP binding"/>
    <property type="evidence" value="ECO:0007669"/>
    <property type="project" value="UniProtKB-KW"/>
</dbReference>
<keyword evidence="1" id="KW-0547">Nucleotide-binding</keyword>
<dbReference type="PANTHER" id="PTHR14187:SF5">
    <property type="entry name" value="HEAT SHOCK 70 KDA PROTEIN 12A"/>
    <property type="match status" value="1"/>
</dbReference>
<protein>
    <submittedName>
        <fullName evidence="3">Heat shock protein Hsp70</fullName>
    </submittedName>
</protein>
<dbReference type="InterPro" id="IPR013126">
    <property type="entry name" value="Hsp_70_fam"/>
</dbReference>
<dbReference type="PANTHER" id="PTHR14187">
    <property type="entry name" value="ALPHA KINASE/ELONGATION FACTOR 2 KINASE"/>
    <property type="match status" value="1"/>
</dbReference>
<gene>
    <name evidence="3" type="ORF">SPI_03784</name>
</gene>
<dbReference type="Pfam" id="PF00012">
    <property type="entry name" value="HSP70"/>
    <property type="match status" value="1"/>
</dbReference>
<proteinExistence type="predicted"/>
<dbReference type="GO" id="GO:0140662">
    <property type="term" value="F:ATP-dependent protein folding chaperone"/>
    <property type="evidence" value="ECO:0007669"/>
    <property type="project" value="InterPro"/>
</dbReference>
<dbReference type="OrthoDB" id="2963168at2759"/>
<reference evidence="3 4" key="1">
    <citation type="journal article" date="2016" name="Genome Biol. Evol.">
        <title>Divergent and convergent evolution of fungal pathogenicity.</title>
        <authorList>
            <person name="Shang Y."/>
            <person name="Xiao G."/>
            <person name="Zheng P."/>
            <person name="Cen K."/>
            <person name="Zhan S."/>
            <person name="Wang C."/>
        </authorList>
    </citation>
    <scope>NUCLEOTIDE SEQUENCE [LARGE SCALE GENOMIC DNA]</scope>
    <source>
        <strain evidence="3 4">RCEF 264</strain>
    </source>
</reference>
<dbReference type="SUPFAM" id="SSF53067">
    <property type="entry name" value="Actin-like ATPase domain"/>
    <property type="match status" value="2"/>
</dbReference>
<name>A0A167WCS5_9HYPO</name>
<evidence type="ECO:0000313" key="4">
    <source>
        <dbReference type="Proteomes" id="UP000076874"/>
    </source>
</evidence>
<dbReference type="CDD" id="cd10170">
    <property type="entry name" value="ASKHA_NBD_HSP70"/>
    <property type="match status" value="1"/>
</dbReference>
<evidence type="ECO:0000313" key="3">
    <source>
        <dbReference type="EMBL" id="OAA63621.1"/>
    </source>
</evidence>
<keyword evidence="3" id="KW-0346">Stress response</keyword>
<dbReference type="EMBL" id="AZHD01000005">
    <property type="protein sequence ID" value="OAA63621.1"/>
    <property type="molecule type" value="Genomic_DNA"/>
</dbReference>
<evidence type="ECO:0000256" key="2">
    <source>
        <dbReference type="ARBA" id="ARBA00022840"/>
    </source>
</evidence>
<comment type="caution">
    <text evidence="3">The sequence shown here is derived from an EMBL/GenBank/DDBJ whole genome shotgun (WGS) entry which is preliminary data.</text>
</comment>
<dbReference type="InterPro" id="IPR043129">
    <property type="entry name" value="ATPase_NBD"/>
</dbReference>
<dbReference type="Gene3D" id="3.30.420.40">
    <property type="match status" value="1"/>
</dbReference>
<dbReference type="AlphaFoldDB" id="A0A167WCS5"/>
<dbReference type="STRING" id="1081102.A0A167WCS5"/>
<keyword evidence="2" id="KW-0067">ATP-binding</keyword>
<accession>A0A167WCS5</accession>